<comment type="caution">
    <text evidence="3">The sequence shown here is derived from an EMBL/GenBank/DDBJ whole genome shotgun (WGS) entry which is preliminary data.</text>
</comment>
<reference evidence="4" key="1">
    <citation type="submission" date="2018-08" db="EMBL/GenBank/DDBJ databases">
        <authorList>
            <person name="Kim S.-J."/>
            <person name="Jung G.-Y."/>
        </authorList>
    </citation>
    <scope>NUCLEOTIDE SEQUENCE [LARGE SCALE GENOMIC DNA]</scope>
    <source>
        <strain evidence="4">GY_H</strain>
    </source>
</reference>
<feature type="signal peptide" evidence="2">
    <location>
        <begin position="1"/>
        <end position="22"/>
    </location>
</feature>
<dbReference type="Gene3D" id="3.40.190.150">
    <property type="entry name" value="Bordetella uptake gene, domain 1"/>
    <property type="match status" value="1"/>
</dbReference>
<dbReference type="InterPro" id="IPR042100">
    <property type="entry name" value="Bug_dom1"/>
</dbReference>
<accession>A0A371B6Q6</accession>
<dbReference type="Pfam" id="PF03401">
    <property type="entry name" value="TctC"/>
    <property type="match status" value="1"/>
</dbReference>
<dbReference type="EMBL" id="QRGO01000001">
    <property type="protein sequence ID" value="RDV03276.1"/>
    <property type="molecule type" value="Genomic_DNA"/>
</dbReference>
<protein>
    <submittedName>
        <fullName evidence="3">Tripartite tricarboxylate transporter substrate binding protein</fullName>
    </submittedName>
</protein>
<dbReference type="OrthoDB" id="8443386at2"/>
<dbReference type="PIRSF" id="PIRSF017082">
    <property type="entry name" value="YflP"/>
    <property type="match status" value="1"/>
</dbReference>
<dbReference type="InterPro" id="IPR005064">
    <property type="entry name" value="BUG"/>
</dbReference>
<gene>
    <name evidence="3" type="ORF">DXH78_00935</name>
</gene>
<dbReference type="Proteomes" id="UP000263993">
    <property type="component" value="Unassembled WGS sequence"/>
</dbReference>
<evidence type="ECO:0000313" key="4">
    <source>
        <dbReference type="Proteomes" id="UP000263993"/>
    </source>
</evidence>
<proteinExistence type="inferred from homology"/>
<dbReference type="AlphaFoldDB" id="A0A371B6Q6"/>
<dbReference type="RefSeq" id="WP_115515302.1">
    <property type="nucleotide sequence ID" value="NZ_QRGO01000001.1"/>
</dbReference>
<dbReference type="Gene3D" id="3.40.190.10">
    <property type="entry name" value="Periplasmic binding protein-like II"/>
    <property type="match status" value="1"/>
</dbReference>
<name>A0A371B6Q6_9BRAD</name>
<feature type="chain" id="PRO_5016563440" evidence="2">
    <location>
        <begin position="23"/>
        <end position="322"/>
    </location>
</feature>
<evidence type="ECO:0000256" key="2">
    <source>
        <dbReference type="SAM" id="SignalP"/>
    </source>
</evidence>
<comment type="similarity">
    <text evidence="1">Belongs to the UPF0065 (bug) family.</text>
</comment>
<dbReference type="CDD" id="cd07012">
    <property type="entry name" value="PBP2_Bug_TTT"/>
    <property type="match status" value="1"/>
</dbReference>
<evidence type="ECO:0000256" key="1">
    <source>
        <dbReference type="ARBA" id="ARBA00006987"/>
    </source>
</evidence>
<organism evidence="3 4">
    <name type="scientific">Undibacter mobilis</name>
    <dbReference type="NCBI Taxonomy" id="2292256"/>
    <lineage>
        <taxon>Bacteria</taxon>
        <taxon>Pseudomonadati</taxon>
        <taxon>Pseudomonadota</taxon>
        <taxon>Alphaproteobacteria</taxon>
        <taxon>Hyphomicrobiales</taxon>
        <taxon>Nitrobacteraceae</taxon>
        <taxon>Undibacter</taxon>
    </lineage>
</organism>
<dbReference type="SUPFAM" id="SSF53850">
    <property type="entry name" value="Periplasmic binding protein-like II"/>
    <property type="match status" value="1"/>
</dbReference>
<keyword evidence="4" id="KW-1185">Reference proteome</keyword>
<keyword evidence="2" id="KW-0732">Signal</keyword>
<dbReference type="PANTHER" id="PTHR42928:SF5">
    <property type="entry name" value="BLR1237 PROTEIN"/>
    <property type="match status" value="1"/>
</dbReference>
<dbReference type="PANTHER" id="PTHR42928">
    <property type="entry name" value="TRICARBOXYLATE-BINDING PROTEIN"/>
    <property type="match status" value="1"/>
</dbReference>
<evidence type="ECO:0000313" key="3">
    <source>
        <dbReference type="EMBL" id="RDV03276.1"/>
    </source>
</evidence>
<sequence length="322" mass="33294">MIKRLLLAALAAHLFSCAAASAAFPERTVRIIVPFAPGGVTDLAARLLAQRLTVKWGQSVVIENRAGAGGLIGVDAALRAPADGYTILMSTNGEVVIHPAASIKPKFNPLTDLIPIAMVTTTPYAWAVNVNSSYKSLADIVGAAKAKPGDLSFPSAGTGSTMHLATEQFAASAGVKMQHVPYRGGAPAATALTSGEMQVGLVALSAVSPLVDSGNVRILAVTSKTRSKMFPDAPTVAETGVLKDFQASIWTALFAPKGTPADIVAKIRVDTAEALKDPGFLEKLAAVGTDPGDAVGAELTQRMTREIDEVSKLAKAANIVLE</sequence>